<dbReference type="InterPro" id="IPR007219">
    <property type="entry name" value="XnlR_reg_dom"/>
</dbReference>
<evidence type="ECO:0000256" key="7">
    <source>
        <dbReference type="SAM" id="MobiDB-lite"/>
    </source>
</evidence>
<evidence type="ECO:0000259" key="8">
    <source>
        <dbReference type="PROSITE" id="PS50048"/>
    </source>
</evidence>
<feature type="compositionally biased region" description="Polar residues" evidence="7">
    <location>
        <begin position="214"/>
        <end position="232"/>
    </location>
</feature>
<feature type="domain" description="Zn(2)-C6 fungal-type" evidence="8">
    <location>
        <begin position="10"/>
        <end position="43"/>
    </location>
</feature>
<sequence>MASRSRAGAACQHCHARKSKCDGQLKGVPCSSCQHRGLVGCRILPSNRGQYIRKSRRQQEPSRQPPDKGALAQPPFARADPGDIGPLYPSPAPQPDMPELSEELSQLFPIARSSADDGLQLSRSRADSASNAAWDDDVQPVEREEPRLFQQLNACKEDISWSSIFESLLEPRCQTHAVDKASITYLGESFPLATVLEDLRREGRLQLHHPGPAQTRSPVPSPATNSHQSHLSDADTSFLQSKGAFQLPPPACGDVLFNTFVERVYPFYPVVIMSDLIQQYKDKTVPYILLHAIYFAGAAFCPLSSLHLAGFSNRRTVLETFYNRAKLLFDFGYEREKVVLLQSVVLLTFWPSSPADIWTFYQWVGMGVTIAEGLGLHRSMAHINIPRKDHSLLKRIWWILVIRDAFGSALYGRPVRINGVHCDVEFTTERDFIHDYHPDLFPQTHMPLCAEYFSLLSRLSLQLRDITTNRFTTGFPTPGQEEARVTTLKALKEWRVSLPSQLDWELAATHSDPFAATLAVLYNSCLMFMDIQRSRLTKCDAFIPSTSSTERPYEATVQFPEPTHDLAAQVIDILSSLVPQGQLASMPHEVFTGLFIAEAVTYTRTRSADTVVAKLGLAQLKSCQLLFYEVRDFWDPARWITQLFQDLLAKARRDVSRIPPALPEAMDTTDARLVNDWQTFLGDFSGLQHLFTELSAGRNDQVQDL</sequence>
<protein>
    <submittedName>
        <fullName evidence="9">Fungal-specific transcription factor domain-containing protein</fullName>
    </submittedName>
</protein>
<dbReference type="InterPro" id="IPR001138">
    <property type="entry name" value="Zn2Cys6_DnaBD"/>
</dbReference>
<reference evidence="9 10" key="1">
    <citation type="submission" date="2019-04" db="EMBL/GenBank/DDBJ databases">
        <authorList>
            <consortium name="DOE Joint Genome Institute"/>
            <person name="Mondo S."/>
            <person name="Kjaerbolling I."/>
            <person name="Vesth T."/>
            <person name="Frisvad J.C."/>
            <person name="Nybo J.L."/>
            <person name="Theobald S."/>
            <person name="Kildgaard S."/>
            <person name="Isbrandt T."/>
            <person name="Kuo A."/>
            <person name="Sato A."/>
            <person name="Lyhne E.K."/>
            <person name="Kogle M.E."/>
            <person name="Wiebenga A."/>
            <person name="Kun R.S."/>
            <person name="Lubbers R.J."/>
            <person name="Makela M.R."/>
            <person name="Barry K."/>
            <person name="Chovatia M."/>
            <person name="Clum A."/>
            <person name="Daum C."/>
            <person name="Haridas S."/>
            <person name="He G."/>
            <person name="LaButti K."/>
            <person name="Lipzen A."/>
            <person name="Riley R."/>
            <person name="Salamov A."/>
            <person name="Simmons B.A."/>
            <person name="Magnuson J.K."/>
            <person name="Henrissat B."/>
            <person name="Mortensen U.H."/>
            <person name="Larsen T.O."/>
            <person name="Devries R.P."/>
            <person name="Grigoriev I.V."/>
            <person name="Machida M."/>
            <person name="Baker S.E."/>
            <person name="Andersen M.R."/>
            <person name="Cantor M.N."/>
            <person name="Hua S.X."/>
        </authorList>
    </citation>
    <scope>NUCLEOTIDE SEQUENCE [LARGE SCALE GENOMIC DNA]</scope>
    <source>
        <strain evidence="9 10">CBS 117616</strain>
    </source>
</reference>
<feature type="region of interest" description="Disordered" evidence="7">
    <location>
        <begin position="49"/>
        <end position="99"/>
    </location>
</feature>
<dbReference type="CDD" id="cd00067">
    <property type="entry name" value="GAL4"/>
    <property type="match status" value="1"/>
</dbReference>
<keyword evidence="3" id="KW-0805">Transcription regulation</keyword>
<organism evidence="9 10">
    <name type="scientific">Aspergillus pseudocaelatus</name>
    <dbReference type="NCBI Taxonomy" id="1825620"/>
    <lineage>
        <taxon>Eukaryota</taxon>
        <taxon>Fungi</taxon>
        <taxon>Dikarya</taxon>
        <taxon>Ascomycota</taxon>
        <taxon>Pezizomycotina</taxon>
        <taxon>Eurotiomycetes</taxon>
        <taxon>Eurotiomycetidae</taxon>
        <taxon>Eurotiales</taxon>
        <taxon>Aspergillaceae</taxon>
        <taxon>Aspergillus</taxon>
        <taxon>Aspergillus subgen. Circumdati</taxon>
    </lineage>
</organism>
<dbReference type="PANTHER" id="PTHR47171:SF1">
    <property type="entry name" value="ZN(II)2CYS6 TRANSCRIPTION FACTOR (EUROFUNG)"/>
    <property type="match status" value="1"/>
</dbReference>
<dbReference type="PROSITE" id="PS50048">
    <property type="entry name" value="ZN2_CY6_FUNGAL_2"/>
    <property type="match status" value="1"/>
</dbReference>
<dbReference type="InterPro" id="IPR036864">
    <property type="entry name" value="Zn2-C6_fun-type_DNA-bd_sf"/>
</dbReference>
<proteinExistence type="predicted"/>
<dbReference type="SUPFAM" id="SSF57701">
    <property type="entry name" value="Zn2/Cys6 DNA-binding domain"/>
    <property type="match status" value="1"/>
</dbReference>
<feature type="region of interest" description="Disordered" evidence="7">
    <location>
        <begin position="119"/>
        <end position="139"/>
    </location>
</feature>
<keyword evidence="1" id="KW-0479">Metal-binding</keyword>
<dbReference type="Pfam" id="PF00172">
    <property type="entry name" value="Zn_clus"/>
    <property type="match status" value="1"/>
</dbReference>
<dbReference type="Pfam" id="PF04082">
    <property type="entry name" value="Fungal_trans"/>
    <property type="match status" value="1"/>
</dbReference>
<accession>A0ABQ6X2K4</accession>
<evidence type="ECO:0000256" key="3">
    <source>
        <dbReference type="ARBA" id="ARBA00023015"/>
    </source>
</evidence>
<dbReference type="PANTHER" id="PTHR47171">
    <property type="entry name" value="FARA-RELATED"/>
    <property type="match status" value="1"/>
</dbReference>
<dbReference type="CDD" id="cd12148">
    <property type="entry name" value="fungal_TF_MHR"/>
    <property type="match status" value="1"/>
</dbReference>
<keyword evidence="2" id="KW-0862">Zinc</keyword>
<dbReference type="SMART" id="SM00066">
    <property type="entry name" value="GAL4"/>
    <property type="match status" value="1"/>
</dbReference>
<evidence type="ECO:0000256" key="4">
    <source>
        <dbReference type="ARBA" id="ARBA00023125"/>
    </source>
</evidence>
<evidence type="ECO:0000313" key="10">
    <source>
        <dbReference type="Proteomes" id="UP000325395"/>
    </source>
</evidence>
<evidence type="ECO:0000256" key="2">
    <source>
        <dbReference type="ARBA" id="ARBA00022833"/>
    </source>
</evidence>
<dbReference type="SMART" id="SM00906">
    <property type="entry name" value="Fungal_trans"/>
    <property type="match status" value="1"/>
</dbReference>
<keyword evidence="4" id="KW-0238">DNA-binding</keyword>
<dbReference type="PROSITE" id="PS00463">
    <property type="entry name" value="ZN2_CY6_FUNGAL_1"/>
    <property type="match status" value="1"/>
</dbReference>
<evidence type="ECO:0000256" key="6">
    <source>
        <dbReference type="ARBA" id="ARBA00023242"/>
    </source>
</evidence>
<evidence type="ECO:0000256" key="5">
    <source>
        <dbReference type="ARBA" id="ARBA00023163"/>
    </source>
</evidence>
<evidence type="ECO:0000313" key="9">
    <source>
        <dbReference type="EMBL" id="KAE8423565.1"/>
    </source>
</evidence>
<dbReference type="Gene3D" id="4.10.240.10">
    <property type="entry name" value="Zn(2)-C6 fungal-type DNA-binding domain"/>
    <property type="match status" value="1"/>
</dbReference>
<dbReference type="InterPro" id="IPR052073">
    <property type="entry name" value="Amide_Lactam_Regulators"/>
</dbReference>
<feature type="region of interest" description="Disordered" evidence="7">
    <location>
        <begin position="208"/>
        <end position="232"/>
    </location>
</feature>
<dbReference type="Proteomes" id="UP000325395">
    <property type="component" value="Unassembled WGS sequence"/>
</dbReference>
<gene>
    <name evidence="9" type="ORF">BDV36DRAFT_290245</name>
</gene>
<evidence type="ECO:0000256" key="1">
    <source>
        <dbReference type="ARBA" id="ARBA00022723"/>
    </source>
</evidence>
<name>A0ABQ6X2K4_9EURO</name>
<keyword evidence="5" id="KW-0804">Transcription</keyword>
<keyword evidence="10" id="KW-1185">Reference proteome</keyword>
<keyword evidence="6" id="KW-0539">Nucleus</keyword>
<dbReference type="EMBL" id="ML735688">
    <property type="protein sequence ID" value="KAE8423565.1"/>
    <property type="molecule type" value="Genomic_DNA"/>
</dbReference>